<protein>
    <submittedName>
        <fullName evidence="1">Uncharacterized protein</fullName>
    </submittedName>
</protein>
<dbReference type="AlphaFoldDB" id="A0A2P2NRD8"/>
<evidence type="ECO:0000313" key="1">
    <source>
        <dbReference type="EMBL" id="MBX45033.1"/>
    </source>
</evidence>
<dbReference type="EMBL" id="GGEC01064549">
    <property type="protein sequence ID" value="MBX45033.1"/>
    <property type="molecule type" value="Transcribed_RNA"/>
</dbReference>
<reference evidence="1" key="1">
    <citation type="submission" date="2018-02" db="EMBL/GenBank/DDBJ databases">
        <title>Rhizophora mucronata_Transcriptome.</title>
        <authorList>
            <person name="Meera S.P."/>
            <person name="Sreeshan A."/>
            <person name="Augustine A."/>
        </authorList>
    </citation>
    <scope>NUCLEOTIDE SEQUENCE</scope>
    <source>
        <tissue evidence="1">Leaf</tissue>
    </source>
</reference>
<proteinExistence type="predicted"/>
<sequence>MSRVPINPFKHSQLHYIYFIEIFSKQFDTHNTGDTITV</sequence>
<accession>A0A2P2NRD8</accession>
<organism evidence="1">
    <name type="scientific">Rhizophora mucronata</name>
    <name type="common">Asiatic mangrove</name>
    <dbReference type="NCBI Taxonomy" id="61149"/>
    <lineage>
        <taxon>Eukaryota</taxon>
        <taxon>Viridiplantae</taxon>
        <taxon>Streptophyta</taxon>
        <taxon>Embryophyta</taxon>
        <taxon>Tracheophyta</taxon>
        <taxon>Spermatophyta</taxon>
        <taxon>Magnoliopsida</taxon>
        <taxon>eudicotyledons</taxon>
        <taxon>Gunneridae</taxon>
        <taxon>Pentapetalae</taxon>
        <taxon>rosids</taxon>
        <taxon>fabids</taxon>
        <taxon>Malpighiales</taxon>
        <taxon>Rhizophoraceae</taxon>
        <taxon>Rhizophora</taxon>
    </lineage>
</organism>
<name>A0A2P2NRD8_RHIMU</name>